<feature type="chain" id="PRO_5026659740" evidence="1">
    <location>
        <begin position="20"/>
        <end position="377"/>
    </location>
</feature>
<evidence type="ECO:0000256" key="1">
    <source>
        <dbReference type="SAM" id="SignalP"/>
    </source>
</evidence>
<dbReference type="GO" id="GO:0005975">
    <property type="term" value="P:carbohydrate metabolic process"/>
    <property type="evidence" value="ECO:0007669"/>
    <property type="project" value="InterPro"/>
</dbReference>
<evidence type="ECO:0000313" key="3">
    <source>
        <dbReference type="RefSeq" id="XP_030768221.1"/>
    </source>
</evidence>
<dbReference type="OrthoDB" id="504708at2759"/>
<dbReference type="AlphaFoldDB" id="A0A6J2YYG0"/>
<keyword evidence="1" id="KW-0732">Signal</keyword>
<dbReference type="GO" id="GO:0016787">
    <property type="term" value="F:hydrolase activity"/>
    <property type="evidence" value="ECO:0007669"/>
    <property type="project" value="UniProtKB-ARBA"/>
</dbReference>
<dbReference type="Proteomes" id="UP000504635">
    <property type="component" value="Unplaced"/>
</dbReference>
<dbReference type="KEGG" id="soy:115891801"/>
<reference evidence="3" key="1">
    <citation type="submission" date="2025-08" db="UniProtKB">
        <authorList>
            <consortium name="RefSeq"/>
        </authorList>
    </citation>
    <scope>IDENTIFICATION</scope>
    <source>
        <tissue evidence="3">Gonads</tissue>
    </source>
</reference>
<sequence length="377" mass="41761">MKCFAAVVVVLGLLGQGLADTDKCDSSNCAIENNCRCSTAENPIDVSEAPQLVVLAFVEALTSELYTSRWSVLLESRKNPDDSYIGATFYVPHEYTDYQRVQDLAAIGFEVGVHSISSLSISSNDPHQDYWKDANQSLLELEFGGQRTIISKFANIPEEYITGVMTPQLQLSGDNSINAFKAQGFSYDSSWHSKTALFPYTLDYLSGQVCDVGSNCPTESHPGFWEAPINDLAGQNNAVCATVAACFKNTTDLTKQEVSDFVYQQVEKQRNKKKAPVTLIIESTWFDQVETSWDGLVDALDRLEALDDVFFVTQARVIEWLKDPQPISNFTTNLKEVTAGCSQYSCTLTKPDGTTRYMNSCIPCPKTYPWLGNPEGN</sequence>
<keyword evidence="2" id="KW-1185">Reference proteome</keyword>
<protein>
    <submittedName>
        <fullName evidence="3">Uncharacterized protein LOC115891801 isoform X1</fullName>
    </submittedName>
</protein>
<dbReference type="Gene3D" id="3.20.20.370">
    <property type="entry name" value="Glycoside hydrolase/deacetylase"/>
    <property type="match status" value="1"/>
</dbReference>
<dbReference type="InterPro" id="IPR011330">
    <property type="entry name" value="Glyco_hydro/deAcase_b/a-brl"/>
</dbReference>
<feature type="signal peptide" evidence="1">
    <location>
        <begin position="1"/>
        <end position="19"/>
    </location>
</feature>
<gene>
    <name evidence="3" type="primary">LOC115891801</name>
</gene>
<dbReference type="RefSeq" id="XP_030768221.1">
    <property type="nucleotide sequence ID" value="XM_030912361.1"/>
</dbReference>
<organism evidence="2 3">
    <name type="scientific">Sitophilus oryzae</name>
    <name type="common">Rice weevil</name>
    <name type="synonym">Curculio oryzae</name>
    <dbReference type="NCBI Taxonomy" id="7048"/>
    <lineage>
        <taxon>Eukaryota</taxon>
        <taxon>Metazoa</taxon>
        <taxon>Ecdysozoa</taxon>
        <taxon>Arthropoda</taxon>
        <taxon>Hexapoda</taxon>
        <taxon>Insecta</taxon>
        <taxon>Pterygota</taxon>
        <taxon>Neoptera</taxon>
        <taxon>Endopterygota</taxon>
        <taxon>Coleoptera</taxon>
        <taxon>Polyphaga</taxon>
        <taxon>Cucujiformia</taxon>
        <taxon>Curculionidae</taxon>
        <taxon>Dryophthorinae</taxon>
        <taxon>Sitophilus</taxon>
    </lineage>
</organism>
<dbReference type="SUPFAM" id="SSF88713">
    <property type="entry name" value="Glycoside hydrolase/deacetylase"/>
    <property type="match status" value="1"/>
</dbReference>
<proteinExistence type="predicted"/>
<dbReference type="InParanoid" id="A0A6J2YYG0"/>
<dbReference type="PANTHER" id="PTHR45985">
    <property type="match status" value="1"/>
</dbReference>
<dbReference type="PANTHER" id="PTHR45985:SF8">
    <property type="entry name" value="CHITIN DEACETYLASE-LIKE 9, ISOFORM A"/>
    <property type="match status" value="1"/>
</dbReference>
<evidence type="ECO:0000313" key="2">
    <source>
        <dbReference type="Proteomes" id="UP000504635"/>
    </source>
</evidence>
<dbReference type="InterPro" id="IPR052740">
    <property type="entry name" value="CE4"/>
</dbReference>
<dbReference type="GeneID" id="115891801"/>
<name>A0A6J2YYG0_SITOR</name>
<accession>A0A6J2YYG0</accession>